<proteinExistence type="predicted"/>
<dbReference type="Gene3D" id="3.40.50.1820">
    <property type="entry name" value="alpha/beta hydrolase"/>
    <property type="match status" value="1"/>
</dbReference>
<dbReference type="EMBL" id="BAAAVT010000025">
    <property type="protein sequence ID" value="GAA3075367.1"/>
    <property type="molecule type" value="Genomic_DNA"/>
</dbReference>
<keyword evidence="3" id="KW-1185">Reference proteome</keyword>
<evidence type="ECO:0000313" key="3">
    <source>
        <dbReference type="Proteomes" id="UP001500236"/>
    </source>
</evidence>
<reference evidence="3" key="1">
    <citation type="journal article" date="2019" name="Int. J. Syst. Evol. Microbiol.">
        <title>The Global Catalogue of Microorganisms (GCM) 10K type strain sequencing project: providing services to taxonomists for standard genome sequencing and annotation.</title>
        <authorList>
            <consortium name="The Broad Institute Genomics Platform"/>
            <consortium name="The Broad Institute Genome Sequencing Center for Infectious Disease"/>
            <person name="Wu L."/>
            <person name="Ma J."/>
        </authorList>
    </citation>
    <scope>NUCLEOTIDE SEQUENCE [LARGE SCALE GENOMIC DNA]</scope>
    <source>
        <strain evidence="3">JCM 14309</strain>
    </source>
</reference>
<gene>
    <name evidence="2" type="ORF">GCM10010529_28940</name>
</gene>
<accession>A0ABP6M903</accession>
<dbReference type="Proteomes" id="UP001500236">
    <property type="component" value="Unassembled WGS sequence"/>
</dbReference>
<protein>
    <recommendedName>
        <fullName evidence="4">Alpha/beta hydrolase family protein</fullName>
    </recommendedName>
</protein>
<dbReference type="SUPFAM" id="SSF53474">
    <property type="entry name" value="alpha/beta-Hydrolases"/>
    <property type="match status" value="1"/>
</dbReference>
<sequence>MDLPTPQFPIPVPVRPQLADQGSLNVRVSGGDTQIEVVWETLLAASSHVGAARDIAGRQQDDISANNTLFLVPRPQIPHWRAPVLASRSAALSVRLILISGLVEKCVAGIEHAHGTYRDGESVIRRWMQISELLTETSYIIDQVQQGDGRVAGDWARSLGVLGGQEALRLLAAYFTRGRSGLVDGRSSGRDRAEDGAGFGYLAISKLEEEDLLAEFEMGRHELRLGERTATISHQGDGTLHSWYEQMEQVPEDGDVAVTTVTDETGGTTYLVHLPGLDMDITDLNRDDGRGYLGLVDSAFNDADQLADVVDEALATVGAEEGDQIALSGYSLGGIGVTNLVRNGRLGEKYDLAAATSIGAPGRHGSFPPGTQTSTTHIQDRRDPVPYLLGEHQGTGVNRQVIEVSHDDADARPDEHLLFGDAHSYQHYLDIVEELEADPDTHLGDGGDALLRDFSSLYQGEAETHIFRTGWSENEDGSTTDLLDPEFWEDSGLTDAVRESYERLDPLGLRDVFGPVTPVEGPETDGTQVSEGSVPPSPSERIGAGGTARTEADAGGAFSGDSHGGARGSDASAVRSQDEAAARPQEPVGGHRDPAQPAPGRTADPQPLTPGVIIPTMPRSGKGPVPGESDDGSAEGPPQR</sequence>
<dbReference type="InterPro" id="IPR029058">
    <property type="entry name" value="AB_hydrolase_fold"/>
</dbReference>
<name>A0ABP6M903_9MICC</name>
<evidence type="ECO:0008006" key="4">
    <source>
        <dbReference type="Google" id="ProtNLM"/>
    </source>
</evidence>
<feature type="region of interest" description="Disordered" evidence="1">
    <location>
        <begin position="509"/>
        <end position="640"/>
    </location>
</feature>
<dbReference type="RefSeq" id="WP_344680660.1">
    <property type="nucleotide sequence ID" value="NZ_BAAAVT010000025.1"/>
</dbReference>
<evidence type="ECO:0000313" key="2">
    <source>
        <dbReference type="EMBL" id="GAA3075367.1"/>
    </source>
</evidence>
<comment type="caution">
    <text evidence="2">The sequence shown here is derived from an EMBL/GenBank/DDBJ whole genome shotgun (WGS) entry which is preliminary data.</text>
</comment>
<evidence type="ECO:0000256" key="1">
    <source>
        <dbReference type="SAM" id="MobiDB-lite"/>
    </source>
</evidence>
<organism evidence="2 3">
    <name type="scientific">Nesterenkonia aethiopica</name>
    <dbReference type="NCBI Taxonomy" id="269144"/>
    <lineage>
        <taxon>Bacteria</taxon>
        <taxon>Bacillati</taxon>
        <taxon>Actinomycetota</taxon>
        <taxon>Actinomycetes</taxon>
        <taxon>Micrococcales</taxon>
        <taxon>Micrococcaceae</taxon>
        <taxon>Nesterenkonia</taxon>
    </lineage>
</organism>